<dbReference type="Proteomes" id="UP001305746">
    <property type="component" value="Unassembled WGS sequence"/>
</dbReference>
<organism evidence="1 2">
    <name type="scientific">Marinobacter qingdaonensis</name>
    <dbReference type="NCBI Taxonomy" id="3108486"/>
    <lineage>
        <taxon>Bacteria</taxon>
        <taxon>Pseudomonadati</taxon>
        <taxon>Pseudomonadota</taxon>
        <taxon>Gammaproteobacteria</taxon>
        <taxon>Pseudomonadales</taxon>
        <taxon>Marinobacteraceae</taxon>
        <taxon>Marinobacter</taxon>
    </lineage>
</organism>
<dbReference type="EMBL" id="JAYDCJ010000003">
    <property type="protein sequence ID" value="MEA1081976.1"/>
    <property type="molecule type" value="Genomic_DNA"/>
</dbReference>
<proteinExistence type="predicted"/>
<name>A0ABU5P1Q3_9GAMM</name>
<evidence type="ECO:0000313" key="2">
    <source>
        <dbReference type="Proteomes" id="UP001305746"/>
    </source>
</evidence>
<accession>A0ABU5P1Q3</accession>
<sequence length="131" mass="15129">MAKNKPRLPFDKKGGVVAIQRRLLASEAYLNLSPQAKALMMLLQTHWSPRGPVDYGVREAEAKIPCSRKTAMRAFKELEEAGFIVKIDESLFSSRTHSKTRTWRLTWMPCWRHREPTNDWEEISDDQSKAA</sequence>
<dbReference type="RefSeq" id="WP_322856411.1">
    <property type="nucleotide sequence ID" value="NZ_JAYDCJ010000003.1"/>
</dbReference>
<keyword evidence="2" id="KW-1185">Reference proteome</keyword>
<dbReference type="InterPro" id="IPR036388">
    <property type="entry name" value="WH-like_DNA-bd_sf"/>
</dbReference>
<protein>
    <recommendedName>
        <fullName evidence="3">Helix-turn-helix domain-containing protein</fullName>
    </recommendedName>
</protein>
<dbReference type="Gene3D" id="1.10.10.10">
    <property type="entry name" value="Winged helix-like DNA-binding domain superfamily/Winged helix DNA-binding domain"/>
    <property type="match status" value="1"/>
</dbReference>
<dbReference type="Pfam" id="PF13730">
    <property type="entry name" value="HTH_36"/>
    <property type="match status" value="1"/>
</dbReference>
<comment type="caution">
    <text evidence="1">The sequence shown here is derived from an EMBL/GenBank/DDBJ whole genome shotgun (WGS) entry which is preliminary data.</text>
</comment>
<gene>
    <name evidence="1" type="ORF">U5822_14975</name>
</gene>
<evidence type="ECO:0000313" key="1">
    <source>
        <dbReference type="EMBL" id="MEA1081976.1"/>
    </source>
</evidence>
<evidence type="ECO:0008006" key="3">
    <source>
        <dbReference type="Google" id="ProtNLM"/>
    </source>
</evidence>
<reference evidence="1 2" key="1">
    <citation type="submission" date="2023-12" db="EMBL/GenBank/DDBJ databases">
        <title>Marinobacter qingdaonensis sp. nov., isolated from the intertidal sediment of Qingdao, PR China.</title>
        <authorList>
            <person name="Li Y."/>
        </authorList>
    </citation>
    <scope>NUCLEOTIDE SEQUENCE [LARGE SCALE GENOMIC DNA]</scope>
    <source>
        <strain evidence="1 2">ASW11-75</strain>
    </source>
</reference>